<proteinExistence type="predicted"/>
<evidence type="ECO:0000256" key="1">
    <source>
        <dbReference type="SAM" id="MobiDB-lite"/>
    </source>
</evidence>
<feature type="compositionally biased region" description="Basic and acidic residues" evidence="1">
    <location>
        <begin position="396"/>
        <end position="409"/>
    </location>
</feature>
<keyword evidence="5" id="KW-0328">Glycosyltransferase</keyword>
<dbReference type="EMBL" id="CAMXCT030005035">
    <property type="protein sequence ID" value="CAL4798493.1"/>
    <property type="molecule type" value="Genomic_DNA"/>
</dbReference>
<comment type="caution">
    <text evidence="3">The sequence shown here is derived from an EMBL/GenBank/DDBJ whole genome shotgun (WGS) entry which is preliminary data.</text>
</comment>
<evidence type="ECO:0000259" key="2">
    <source>
        <dbReference type="Pfam" id="PF01755"/>
    </source>
</evidence>
<dbReference type="OrthoDB" id="47375at2759"/>
<keyword evidence="6" id="KW-1185">Reference proteome</keyword>
<organism evidence="3">
    <name type="scientific">Cladocopium goreaui</name>
    <dbReference type="NCBI Taxonomy" id="2562237"/>
    <lineage>
        <taxon>Eukaryota</taxon>
        <taxon>Sar</taxon>
        <taxon>Alveolata</taxon>
        <taxon>Dinophyceae</taxon>
        <taxon>Suessiales</taxon>
        <taxon>Symbiodiniaceae</taxon>
        <taxon>Cladocopium</taxon>
    </lineage>
</organism>
<dbReference type="Proteomes" id="UP001152797">
    <property type="component" value="Unassembled WGS sequence"/>
</dbReference>
<feature type="domain" description="Glycosyl transferase family 25" evidence="2">
    <location>
        <begin position="47"/>
        <end position="166"/>
    </location>
</feature>
<feature type="non-terminal residue" evidence="3">
    <location>
        <position position="409"/>
    </location>
</feature>
<dbReference type="EMBL" id="CAMXCT010005035">
    <property type="protein sequence ID" value="CAI4011181.1"/>
    <property type="molecule type" value="Genomic_DNA"/>
</dbReference>
<protein>
    <submittedName>
        <fullName evidence="5">Procollagen galactosyltransferase 1</fullName>
    </submittedName>
</protein>
<dbReference type="EMBL" id="CAMXCT020005035">
    <property type="protein sequence ID" value="CAL1164556.1"/>
    <property type="molecule type" value="Genomic_DNA"/>
</dbReference>
<feature type="region of interest" description="Disordered" evidence="1">
    <location>
        <begin position="385"/>
        <end position="409"/>
    </location>
</feature>
<dbReference type="AlphaFoldDB" id="A0A9P1DJ88"/>
<dbReference type="InterPro" id="IPR002654">
    <property type="entry name" value="Glyco_trans_25"/>
</dbReference>
<dbReference type="Pfam" id="PF01755">
    <property type="entry name" value="Glyco_transf_25"/>
    <property type="match status" value="1"/>
</dbReference>
<evidence type="ECO:0000313" key="3">
    <source>
        <dbReference type="EMBL" id="CAI4011181.1"/>
    </source>
</evidence>
<evidence type="ECO:0000313" key="5">
    <source>
        <dbReference type="EMBL" id="CAL4798493.1"/>
    </source>
</evidence>
<accession>A0A9P1DJ88</accession>
<sequence>MWLPWLLFFTVEAIEVSVGPQGPQGEISLLQRHMATSSIRPTQLLAYYINVDTEVERRKHMEAQARAAGLPLLRFEAISQERIKSGKFDQKYVLKQKLSSELLNPAHGDHLVNATVACYVSHNELLEELQRVLQPNQIGLVLEDDVEIPHNWAELIDNTLSCAPSDWSLLKVSGWGYSRPADLQEKHETGGIVMNQTSMALLSWLQSQGGWMSRILYGAPAKSGSIRKNITQRTALLQVAAQAFAGRRTLVDQLKKTLDQVSPTIDDIGDMDDGQDDLEEGRCPDAYLMRRPFKETFWWHFWGPAFHYAGTGAYLVKASSIPAVLTHLRSQPINDVDGMLLSQGDLRAYELWPHIFPLDGDHMSSTMQDPRRNRTGAGLFAKLSHLFPGGEEGKEDETGQRGKKGKPEQ</sequence>
<name>A0A9P1DJ88_9DINO</name>
<gene>
    <name evidence="3" type="ORF">C1SCF055_LOCUS36365</name>
</gene>
<dbReference type="GO" id="GO:0016757">
    <property type="term" value="F:glycosyltransferase activity"/>
    <property type="evidence" value="ECO:0007669"/>
    <property type="project" value="UniProtKB-KW"/>
</dbReference>
<evidence type="ECO:0000313" key="6">
    <source>
        <dbReference type="Proteomes" id="UP001152797"/>
    </source>
</evidence>
<keyword evidence="5" id="KW-0808">Transferase</keyword>
<reference evidence="4" key="2">
    <citation type="submission" date="2024-04" db="EMBL/GenBank/DDBJ databases">
        <authorList>
            <person name="Chen Y."/>
            <person name="Shah S."/>
            <person name="Dougan E. K."/>
            <person name="Thang M."/>
            <person name="Chan C."/>
        </authorList>
    </citation>
    <scope>NUCLEOTIDE SEQUENCE [LARGE SCALE GENOMIC DNA]</scope>
</reference>
<reference evidence="3" key="1">
    <citation type="submission" date="2022-10" db="EMBL/GenBank/DDBJ databases">
        <authorList>
            <person name="Chen Y."/>
            <person name="Dougan E. K."/>
            <person name="Chan C."/>
            <person name="Rhodes N."/>
            <person name="Thang M."/>
        </authorList>
    </citation>
    <scope>NUCLEOTIDE SEQUENCE</scope>
</reference>
<evidence type="ECO:0000313" key="4">
    <source>
        <dbReference type="EMBL" id="CAL1164556.1"/>
    </source>
</evidence>